<feature type="compositionally biased region" description="Polar residues" evidence="1">
    <location>
        <begin position="310"/>
        <end position="321"/>
    </location>
</feature>
<organism evidence="2 3">
    <name type="scientific">Caenorhabditis japonica</name>
    <dbReference type="NCBI Taxonomy" id="281687"/>
    <lineage>
        <taxon>Eukaryota</taxon>
        <taxon>Metazoa</taxon>
        <taxon>Ecdysozoa</taxon>
        <taxon>Nematoda</taxon>
        <taxon>Chromadorea</taxon>
        <taxon>Rhabditida</taxon>
        <taxon>Rhabditina</taxon>
        <taxon>Rhabditomorpha</taxon>
        <taxon>Rhabditoidea</taxon>
        <taxon>Rhabditidae</taxon>
        <taxon>Peloderinae</taxon>
        <taxon>Caenorhabditis</taxon>
    </lineage>
</organism>
<feature type="compositionally biased region" description="Polar residues" evidence="1">
    <location>
        <begin position="288"/>
        <end position="299"/>
    </location>
</feature>
<name>A0A8R1IKX5_CAEJA</name>
<dbReference type="AlphaFoldDB" id="A0A8R1IKX5"/>
<feature type="compositionally biased region" description="Basic and acidic residues" evidence="1">
    <location>
        <begin position="61"/>
        <end position="75"/>
    </location>
</feature>
<feature type="region of interest" description="Disordered" evidence="1">
    <location>
        <begin position="171"/>
        <end position="218"/>
    </location>
</feature>
<evidence type="ECO:0000313" key="2">
    <source>
        <dbReference type="EnsemblMetazoa" id="CJA37044a.1"/>
    </source>
</evidence>
<dbReference type="EnsemblMetazoa" id="CJA37044a.1">
    <property type="protein sequence ID" value="CJA37044a.1"/>
    <property type="gene ID" value="WBGene00212891"/>
</dbReference>
<feature type="region of interest" description="Disordered" evidence="1">
    <location>
        <begin position="52"/>
        <end position="78"/>
    </location>
</feature>
<protein>
    <submittedName>
        <fullName evidence="2">Uncharacterized protein</fullName>
    </submittedName>
</protein>
<reference evidence="3" key="1">
    <citation type="submission" date="2010-08" db="EMBL/GenBank/DDBJ databases">
        <authorList>
            <consortium name="Caenorhabditis japonica Sequencing Consortium"/>
            <person name="Wilson R.K."/>
        </authorList>
    </citation>
    <scope>NUCLEOTIDE SEQUENCE [LARGE SCALE GENOMIC DNA]</scope>
    <source>
        <strain evidence="3">DF5081</strain>
    </source>
</reference>
<reference evidence="2" key="2">
    <citation type="submission" date="2022-06" db="UniProtKB">
        <authorList>
            <consortium name="EnsemblMetazoa"/>
        </authorList>
    </citation>
    <scope>IDENTIFICATION</scope>
    <source>
        <strain evidence="2">DF5081</strain>
    </source>
</reference>
<accession>A0A8R1IKX5</accession>
<feature type="compositionally biased region" description="Basic and acidic residues" evidence="1">
    <location>
        <begin position="189"/>
        <end position="206"/>
    </location>
</feature>
<feature type="region of interest" description="Disordered" evidence="1">
    <location>
        <begin position="288"/>
        <end position="336"/>
    </location>
</feature>
<keyword evidence="3" id="KW-1185">Reference proteome</keyword>
<evidence type="ECO:0000313" key="3">
    <source>
        <dbReference type="Proteomes" id="UP000005237"/>
    </source>
</evidence>
<proteinExistence type="predicted"/>
<evidence type="ECO:0000256" key="1">
    <source>
        <dbReference type="SAM" id="MobiDB-lite"/>
    </source>
</evidence>
<sequence>MNSVTTPLLSMIDSSAHPENITNTSSGPSDVLKPGGLAADVLFNIHSEKKAVPKTEAAMTSHEERKKKSMTESKDPVATVSASTLAPILASALTQMQASAASSHIPPTLPVPIQMKMPTQIPIPVQMPIPVSIPATSSQKAETPQPPASGKVSYNVHLAALMRQYEVISQGGSKLHAPSSSDAGPARPKQRESTPKAENFSTEKKTPSPTTEKPAVPIQHIFPPPVRNLASSSPLTTPISPLLNFGHPFAGFGWPMMPFANPFAPAFMQCYPYPPQLSLLQNQFTFQQPSPTPVSQQLAPSGKKRKASVSEATVATNLTKTQAKRVKEIGNESPQN</sequence>
<dbReference type="Proteomes" id="UP000005237">
    <property type="component" value="Unassembled WGS sequence"/>
</dbReference>